<evidence type="ECO:0000313" key="4">
    <source>
        <dbReference type="EMBL" id="PNR54250.1"/>
    </source>
</evidence>
<dbReference type="EMBL" id="ABEU02000005">
    <property type="protein sequence ID" value="PNR54250.1"/>
    <property type="molecule type" value="Genomic_DNA"/>
</dbReference>
<keyword evidence="6" id="KW-1185">Reference proteome</keyword>
<evidence type="ECO:0000256" key="1">
    <source>
        <dbReference type="SAM" id="MobiDB-lite"/>
    </source>
</evidence>
<dbReference type="SUPFAM" id="SSF54736">
    <property type="entry name" value="ClpS-like"/>
    <property type="match status" value="1"/>
</dbReference>
<dbReference type="STRING" id="3218.A0A2K1KKE3"/>
<proteinExistence type="predicted"/>
<dbReference type="RefSeq" id="XP_024375044.1">
    <property type="nucleotide sequence ID" value="XM_024519276.2"/>
</dbReference>
<dbReference type="Gramene" id="Pp3c5_20280V3.2">
    <property type="protein sequence ID" value="Pp3c5_20280V3.2"/>
    <property type="gene ID" value="Pp3c5_20280"/>
</dbReference>
<dbReference type="GeneID" id="112282086"/>
<dbReference type="Gene3D" id="3.30.1390.10">
    <property type="match status" value="1"/>
</dbReference>
<feature type="chain" id="PRO_5044576441" description="Adaptor protein ClpS core domain-containing protein" evidence="2">
    <location>
        <begin position="22"/>
        <end position="180"/>
    </location>
</feature>
<evidence type="ECO:0000313" key="6">
    <source>
        <dbReference type="Proteomes" id="UP000006727"/>
    </source>
</evidence>
<protein>
    <recommendedName>
        <fullName evidence="3">Adaptor protein ClpS core domain-containing protein</fullName>
    </recommendedName>
</protein>
<dbReference type="PaxDb" id="3218-PP1S93_152V6.1"/>
<dbReference type="Pfam" id="PF02617">
    <property type="entry name" value="ClpS"/>
    <property type="match status" value="1"/>
</dbReference>
<reference evidence="5" key="3">
    <citation type="submission" date="2020-12" db="UniProtKB">
        <authorList>
            <consortium name="EnsemblPlants"/>
        </authorList>
    </citation>
    <scope>IDENTIFICATION</scope>
</reference>
<dbReference type="Gramene" id="Pp3c5_20280V3.1">
    <property type="protein sequence ID" value="Pp3c5_20280V3.1"/>
    <property type="gene ID" value="Pp3c5_20280"/>
</dbReference>
<dbReference type="GO" id="GO:0030163">
    <property type="term" value="P:protein catabolic process"/>
    <property type="evidence" value="ECO:0007669"/>
    <property type="project" value="InterPro"/>
</dbReference>
<keyword evidence="2" id="KW-0732">Signal</keyword>
<name>A0A2K1KKE3_PHYPA</name>
<evidence type="ECO:0000313" key="5">
    <source>
        <dbReference type="EnsemblPlants" id="Pp3c5_20280V3.1"/>
    </source>
</evidence>
<dbReference type="EnsemblPlants" id="Pp3c5_20280V3.1">
    <property type="protein sequence ID" value="Pp3c5_20280V3.1"/>
    <property type="gene ID" value="Pp3c5_20280"/>
</dbReference>
<feature type="region of interest" description="Disordered" evidence="1">
    <location>
        <begin position="59"/>
        <end position="101"/>
    </location>
</feature>
<reference evidence="4 6" key="2">
    <citation type="journal article" date="2018" name="Plant J.">
        <title>The Physcomitrella patens chromosome-scale assembly reveals moss genome structure and evolution.</title>
        <authorList>
            <person name="Lang D."/>
            <person name="Ullrich K.K."/>
            <person name="Murat F."/>
            <person name="Fuchs J."/>
            <person name="Jenkins J."/>
            <person name="Haas F.B."/>
            <person name="Piednoel M."/>
            <person name="Gundlach H."/>
            <person name="Van Bel M."/>
            <person name="Meyberg R."/>
            <person name="Vives C."/>
            <person name="Morata J."/>
            <person name="Symeonidi A."/>
            <person name="Hiss M."/>
            <person name="Muchero W."/>
            <person name="Kamisugi Y."/>
            <person name="Saleh O."/>
            <person name="Blanc G."/>
            <person name="Decker E.L."/>
            <person name="van Gessel N."/>
            <person name="Grimwood J."/>
            <person name="Hayes R.D."/>
            <person name="Graham S.W."/>
            <person name="Gunter L.E."/>
            <person name="McDaniel S.F."/>
            <person name="Hoernstein S.N.W."/>
            <person name="Larsson A."/>
            <person name="Li F.W."/>
            <person name="Perroud P.F."/>
            <person name="Phillips J."/>
            <person name="Ranjan P."/>
            <person name="Rokshar D.S."/>
            <person name="Rothfels C.J."/>
            <person name="Schneider L."/>
            <person name="Shu S."/>
            <person name="Stevenson D.W."/>
            <person name="Thummler F."/>
            <person name="Tillich M."/>
            <person name="Villarreal Aguilar J.C."/>
            <person name="Widiez T."/>
            <person name="Wong G.K."/>
            <person name="Wymore A."/>
            <person name="Zhang Y."/>
            <person name="Zimmer A.D."/>
            <person name="Quatrano R.S."/>
            <person name="Mayer K.F.X."/>
            <person name="Goodstein D."/>
            <person name="Casacuberta J.M."/>
            <person name="Vandepoele K."/>
            <person name="Reski R."/>
            <person name="Cuming A.C."/>
            <person name="Tuskan G.A."/>
            <person name="Maumus F."/>
            <person name="Salse J."/>
            <person name="Schmutz J."/>
            <person name="Rensing S.A."/>
        </authorList>
    </citation>
    <scope>NUCLEOTIDE SEQUENCE [LARGE SCALE GENOMIC DNA]</scope>
    <source>
        <strain evidence="5 6">cv. Gransden 2004</strain>
    </source>
</reference>
<dbReference type="OrthoDB" id="2015242at2759"/>
<dbReference type="OMA" id="KHERFTG"/>
<gene>
    <name evidence="5" type="primary">LOC112282086</name>
    <name evidence="4" type="ORF">PHYPA_007927</name>
</gene>
<dbReference type="AlphaFoldDB" id="A0A2K1KKE3"/>
<dbReference type="EnsemblPlants" id="Pp3c5_20280V3.2">
    <property type="protein sequence ID" value="Pp3c5_20280V3.2"/>
    <property type="gene ID" value="Pp3c5_20280"/>
</dbReference>
<dbReference type="PANTHER" id="PTHR33473:SF13">
    <property type="entry name" value="ATP-DEPENDENT CLP PROTEASE ADAPTER PROTEIN CLPS2, CHLOROPLASTIC"/>
    <property type="match status" value="1"/>
</dbReference>
<evidence type="ECO:0000259" key="3">
    <source>
        <dbReference type="Pfam" id="PF02617"/>
    </source>
</evidence>
<dbReference type="InterPro" id="IPR022935">
    <property type="entry name" value="ClpS"/>
</dbReference>
<dbReference type="GO" id="GO:0006508">
    <property type="term" value="P:proteolysis"/>
    <property type="evidence" value="ECO:0007669"/>
    <property type="project" value="InterPro"/>
</dbReference>
<evidence type="ECO:0000256" key="2">
    <source>
        <dbReference type="SAM" id="SignalP"/>
    </source>
</evidence>
<dbReference type="PANTHER" id="PTHR33473">
    <property type="entry name" value="ATP-DEPENDENT CLP PROTEASE ADAPTER PROTEIN CLPS1, CHLOROPLASTIC"/>
    <property type="match status" value="1"/>
</dbReference>
<reference evidence="4 6" key="1">
    <citation type="journal article" date="2008" name="Science">
        <title>The Physcomitrella genome reveals evolutionary insights into the conquest of land by plants.</title>
        <authorList>
            <person name="Rensing S."/>
            <person name="Lang D."/>
            <person name="Zimmer A."/>
            <person name="Terry A."/>
            <person name="Salamov A."/>
            <person name="Shapiro H."/>
            <person name="Nishiyama T."/>
            <person name="Perroud P.-F."/>
            <person name="Lindquist E."/>
            <person name="Kamisugi Y."/>
            <person name="Tanahashi T."/>
            <person name="Sakakibara K."/>
            <person name="Fujita T."/>
            <person name="Oishi K."/>
            <person name="Shin-I T."/>
            <person name="Kuroki Y."/>
            <person name="Toyoda A."/>
            <person name="Suzuki Y."/>
            <person name="Hashimoto A."/>
            <person name="Yamaguchi K."/>
            <person name="Sugano A."/>
            <person name="Kohara Y."/>
            <person name="Fujiyama A."/>
            <person name="Anterola A."/>
            <person name="Aoki S."/>
            <person name="Ashton N."/>
            <person name="Barbazuk W.B."/>
            <person name="Barker E."/>
            <person name="Bennetzen J."/>
            <person name="Bezanilla M."/>
            <person name="Blankenship R."/>
            <person name="Cho S.H."/>
            <person name="Dutcher S."/>
            <person name="Estelle M."/>
            <person name="Fawcett J.A."/>
            <person name="Gundlach H."/>
            <person name="Hanada K."/>
            <person name="Heyl A."/>
            <person name="Hicks K.A."/>
            <person name="Hugh J."/>
            <person name="Lohr M."/>
            <person name="Mayer K."/>
            <person name="Melkozernov A."/>
            <person name="Murata T."/>
            <person name="Nelson D."/>
            <person name="Pils B."/>
            <person name="Prigge M."/>
            <person name="Reiss B."/>
            <person name="Renner T."/>
            <person name="Rombauts S."/>
            <person name="Rushton P."/>
            <person name="Sanderfoot A."/>
            <person name="Schween G."/>
            <person name="Shiu S.-H."/>
            <person name="Stueber K."/>
            <person name="Theodoulou F.L."/>
            <person name="Tu H."/>
            <person name="Van de Peer Y."/>
            <person name="Verrier P.J."/>
            <person name="Waters E."/>
            <person name="Wood A."/>
            <person name="Yang L."/>
            <person name="Cove D."/>
            <person name="Cuming A."/>
            <person name="Hasebe M."/>
            <person name="Lucas S."/>
            <person name="Mishler D.B."/>
            <person name="Reski R."/>
            <person name="Grigoriev I."/>
            <person name="Quatrano R.S."/>
            <person name="Boore J.L."/>
        </authorList>
    </citation>
    <scope>NUCLEOTIDE SEQUENCE [LARGE SCALE GENOMIC DNA]</scope>
    <source>
        <strain evidence="5 6">cv. Gransden 2004</strain>
    </source>
</reference>
<feature type="domain" description="Adaptor protein ClpS core" evidence="3">
    <location>
        <begin position="101"/>
        <end position="168"/>
    </location>
</feature>
<organism evidence="4">
    <name type="scientific">Physcomitrium patens</name>
    <name type="common">Spreading-leaved earth moss</name>
    <name type="synonym">Physcomitrella patens</name>
    <dbReference type="NCBI Taxonomy" id="3218"/>
    <lineage>
        <taxon>Eukaryota</taxon>
        <taxon>Viridiplantae</taxon>
        <taxon>Streptophyta</taxon>
        <taxon>Embryophyta</taxon>
        <taxon>Bryophyta</taxon>
        <taxon>Bryophytina</taxon>
        <taxon>Bryopsida</taxon>
        <taxon>Funariidae</taxon>
        <taxon>Funariales</taxon>
        <taxon>Funariaceae</taxon>
        <taxon>Physcomitrium</taxon>
    </lineage>
</organism>
<sequence length="180" mass="18796">MAAAMGSAAQVMLLGLQPVGAVSQAAAPVCVRVAVGQQRDTRGTVGGSGGVFQARLGGGGGGAGVLERPKLDQSGSDTTPRTEEGGESGRAAQRNRTGGGERYRVLLLDHERHTETYVAKALTKAVPNITAEQARKCFFESRLIGKSVVMVAVKEHAEMHAFSMARYGLRSTIEPDGSVM</sequence>
<dbReference type="InterPro" id="IPR003769">
    <property type="entry name" value="ClpS_core"/>
</dbReference>
<dbReference type="InterPro" id="IPR014719">
    <property type="entry name" value="Ribosomal_bL12_C/ClpS-like"/>
</dbReference>
<feature type="signal peptide" evidence="2">
    <location>
        <begin position="1"/>
        <end position="21"/>
    </location>
</feature>
<dbReference type="Proteomes" id="UP000006727">
    <property type="component" value="Chromosome 5"/>
</dbReference>
<accession>A0A2K1KKE3</accession>